<evidence type="ECO:0000256" key="9">
    <source>
        <dbReference type="SAM" id="Phobius"/>
    </source>
</evidence>
<feature type="domain" description="Cation efflux protein transmembrane" evidence="10">
    <location>
        <begin position="2"/>
        <end position="221"/>
    </location>
</feature>
<evidence type="ECO:0000313" key="11">
    <source>
        <dbReference type="EMBL" id="EIT71655.1"/>
    </source>
</evidence>
<dbReference type="InterPro" id="IPR002524">
    <property type="entry name" value="Cation_efflux"/>
</dbReference>
<feature type="transmembrane region" description="Helical" evidence="9">
    <location>
        <begin position="100"/>
        <end position="123"/>
    </location>
</feature>
<reference evidence="11 12" key="1">
    <citation type="journal article" date="2012" name="J. Bacteriol.">
        <title>Genome Sequence of n-Alkane-Degrading Hydrocarboniphaga effusa Strain AP103T (ATCC BAA-332T).</title>
        <authorList>
            <person name="Chang H.K."/>
            <person name="Zylstra G.J."/>
            <person name="Chae J.C."/>
        </authorList>
    </citation>
    <scope>NUCLEOTIDE SEQUENCE [LARGE SCALE GENOMIC DNA]</scope>
    <source>
        <strain evidence="11 12">AP103</strain>
    </source>
</reference>
<keyword evidence="3 9" id="KW-0812">Transmembrane</keyword>
<comment type="caution">
    <text evidence="11">The sequence shown here is derived from an EMBL/GenBank/DDBJ whole genome shotgun (WGS) entry which is preliminary data.</text>
</comment>
<keyword evidence="12" id="KW-1185">Reference proteome</keyword>
<evidence type="ECO:0000256" key="3">
    <source>
        <dbReference type="ARBA" id="ARBA00022692"/>
    </source>
</evidence>
<dbReference type="NCBIfam" id="NF033827">
    <property type="entry name" value="CDF_efflux_DmeF"/>
    <property type="match status" value="1"/>
</dbReference>
<feature type="compositionally biased region" description="Basic and acidic residues" evidence="8">
    <location>
        <begin position="131"/>
        <end position="154"/>
    </location>
</feature>
<evidence type="ECO:0000256" key="5">
    <source>
        <dbReference type="ARBA" id="ARBA00022989"/>
    </source>
</evidence>
<dbReference type="InterPro" id="IPR058533">
    <property type="entry name" value="Cation_efflux_TM"/>
</dbReference>
<dbReference type="AlphaFoldDB" id="I8TCI8"/>
<protein>
    <recommendedName>
        <fullName evidence="10">Cation efflux protein transmembrane domain-containing protein</fullName>
    </recommendedName>
</protein>
<evidence type="ECO:0000256" key="2">
    <source>
        <dbReference type="ARBA" id="ARBA00022448"/>
    </source>
</evidence>
<dbReference type="PATRIC" id="fig|1172194.4.peg.1733"/>
<keyword evidence="5 9" id="KW-1133">Transmembrane helix</keyword>
<accession>I8TCI8</accession>
<name>I8TCI8_9GAMM</name>
<dbReference type="PANTHER" id="PTHR45755:SF4">
    <property type="entry name" value="ZINC TRANSPORTER 7"/>
    <property type="match status" value="1"/>
</dbReference>
<keyword evidence="4" id="KW-0864">Zinc transport</keyword>
<feature type="transmembrane region" description="Helical" evidence="9">
    <location>
        <begin position="196"/>
        <end position="213"/>
    </location>
</feature>
<organism evidence="11 12">
    <name type="scientific">Hydrocarboniphaga effusa AP103</name>
    <dbReference type="NCBI Taxonomy" id="1172194"/>
    <lineage>
        <taxon>Bacteria</taxon>
        <taxon>Pseudomonadati</taxon>
        <taxon>Pseudomonadota</taxon>
        <taxon>Gammaproteobacteria</taxon>
        <taxon>Nevskiales</taxon>
        <taxon>Nevskiaceae</taxon>
        <taxon>Hydrocarboniphaga</taxon>
    </lineage>
</organism>
<evidence type="ECO:0000256" key="4">
    <source>
        <dbReference type="ARBA" id="ARBA00022906"/>
    </source>
</evidence>
<gene>
    <name evidence="11" type="ORF">WQQ_17920</name>
</gene>
<keyword evidence="7 9" id="KW-0472">Membrane</keyword>
<dbReference type="OrthoDB" id="271709at2"/>
<dbReference type="InterPro" id="IPR027469">
    <property type="entry name" value="Cation_efflux_TMD_sf"/>
</dbReference>
<sequence length="297" mass="31591">MIAVVALTLVTMVVEIAVGYWSGSMALLADGWHMASHAVALGISAFAYGFARRHANNPRYSFGTGKIGDLSAFTSSLMLGAIGALMIVESVQRLRSPVTVAYGEALLVAVLGLLVNLASAALLHGGAGHSHGPDHDHHDHDHDHDHDHATGQHESHADHNLRSAYLHVLADALTSILAIAALLAGLYLGWQWTDPLIGIVGGIVILQWAWSLARRTAMILLDASVDPALARRIQQRLEAAQAQVSDLHLWRLAPGKFAVIASVQSAAPLTPAEYKQRLADLPGLAHVTIEVEPAQAP</sequence>
<dbReference type="GO" id="GO:0006882">
    <property type="term" value="P:intracellular zinc ion homeostasis"/>
    <property type="evidence" value="ECO:0007669"/>
    <property type="project" value="InterPro"/>
</dbReference>
<dbReference type="NCBIfam" id="TIGR01297">
    <property type="entry name" value="CDF"/>
    <property type="match status" value="1"/>
</dbReference>
<evidence type="ECO:0000313" key="12">
    <source>
        <dbReference type="Proteomes" id="UP000003704"/>
    </source>
</evidence>
<evidence type="ECO:0000259" key="10">
    <source>
        <dbReference type="Pfam" id="PF01545"/>
    </source>
</evidence>
<evidence type="ECO:0000256" key="7">
    <source>
        <dbReference type="ARBA" id="ARBA00023136"/>
    </source>
</evidence>
<feature type="region of interest" description="Disordered" evidence="8">
    <location>
        <begin position="128"/>
        <end position="154"/>
    </location>
</feature>
<dbReference type="Proteomes" id="UP000003704">
    <property type="component" value="Unassembled WGS sequence"/>
</dbReference>
<keyword evidence="2" id="KW-0813">Transport</keyword>
<feature type="transmembrane region" description="Helical" evidence="9">
    <location>
        <begin position="32"/>
        <end position="50"/>
    </location>
</feature>
<dbReference type="SUPFAM" id="SSF161111">
    <property type="entry name" value="Cation efflux protein transmembrane domain-like"/>
    <property type="match status" value="1"/>
</dbReference>
<evidence type="ECO:0000256" key="6">
    <source>
        <dbReference type="ARBA" id="ARBA00023065"/>
    </source>
</evidence>
<dbReference type="GO" id="GO:0016020">
    <property type="term" value="C:membrane"/>
    <property type="evidence" value="ECO:0007669"/>
    <property type="project" value="UniProtKB-SubCell"/>
</dbReference>
<comment type="subcellular location">
    <subcellularLocation>
        <location evidence="1">Membrane</location>
        <topology evidence="1">Multi-pass membrane protein</topology>
    </subcellularLocation>
</comment>
<dbReference type="STRING" id="1172194.WQQ_17920"/>
<dbReference type="EMBL" id="AKGD01000001">
    <property type="protein sequence ID" value="EIT71655.1"/>
    <property type="molecule type" value="Genomic_DNA"/>
</dbReference>
<dbReference type="Pfam" id="PF01545">
    <property type="entry name" value="Cation_efflux"/>
    <property type="match status" value="1"/>
</dbReference>
<dbReference type="InterPro" id="IPR045316">
    <property type="entry name" value="Msc2-like"/>
</dbReference>
<proteinExistence type="predicted"/>
<evidence type="ECO:0000256" key="1">
    <source>
        <dbReference type="ARBA" id="ARBA00004141"/>
    </source>
</evidence>
<feature type="transmembrane region" description="Helical" evidence="9">
    <location>
        <begin position="168"/>
        <end position="190"/>
    </location>
</feature>
<keyword evidence="4" id="KW-0862">Zinc</keyword>
<dbReference type="GO" id="GO:0005385">
    <property type="term" value="F:zinc ion transmembrane transporter activity"/>
    <property type="evidence" value="ECO:0007669"/>
    <property type="project" value="InterPro"/>
</dbReference>
<dbReference type="Gene3D" id="1.20.1510.10">
    <property type="entry name" value="Cation efflux protein transmembrane domain"/>
    <property type="match status" value="1"/>
</dbReference>
<keyword evidence="6" id="KW-0406">Ion transport</keyword>
<evidence type="ECO:0000256" key="8">
    <source>
        <dbReference type="SAM" id="MobiDB-lite"/>
    </source>
</evidence>
<dbReference type="PANTHER" id="PTHR45755">
    <property type="match status" value="1"/>
</dbReference>